<dbReference type="SUPFAM" id="SSF56935">
    <property type="entry name" value="Porins"/>
    <property type="match status" value="1"/>
</dbReference>
<organism evidence="5 6">
    <name type="scientific">Paraflavitalea soli</name>
    <dbReference type="NCBI Taxonomy" id="2315862"/>
    <lineage>
        <taxon>Bacteria</taxon>
        <taxon>Pseudomonadati</taxon>
        <taxon>Bacteroidota</taxon>
        <taxon>Chitinophagia</taxon>
        <taxon>Chitinophagales</taxon>
        <taxon>Chitinophagaceae</taxon>
        <taxon>Paraflavitalea</taxon>
    </lineage>
</organism>
<keyword evidence="6" id="KW-1185">Reference proteome</keyword>
<dbReference type="Proteomes" id="UP000263900">
    <property type="component" value="Chromosome"/>
</dbReference>
<dbReference type="PANTHER" id="PTHR40980:SF4">
    <property type="entry name" value="TONB-DEPENDENT RECEPTOR-LIKE BETA-BARREL DOMAIN-CONTAINING PROTEIN"/>
    <property type="match status" value="1"/>
</dbReference>
<dbReference type="EMBL" id="CP032157">
    <property type="protein sequence ID" value="AXY78209.1"/>
    <property type="molecule type" value="Genomic_DNA"/>
</dbReference>
<dbReference type="SUPFAM" id="SSF49464">
    <property type="entry name" value="Carboxypeptidase regulatory domain-like"/>
    <property type="match status" value="1"/>
</dbReference>
<sequence length="794" mass="89642">MKMPAILLSLFLVLPDGKAQDYYPFSGRVIDSLTSQPVPFTSVSIFTRQQVAVKHVIADSLGQFAFTGLPAGGYYLVVQVVGYRKLTSPPIQLPDPSVTGPVVYVINRDTSMLTAVVVQAGKPLITPSPDGFAYNAANDVIPAGLTASDLLRKLPTLAVDQHGSPVLRGSTNIRVFIDDKPSDIYALTVADALKQIPADDILRIEVILYPSAKYDAEGTDGVINIITRRSRFNAVNGTVRTVVSNVRQAITPGLRIRQGNWIFSINSGLEFYNSDNSSTLIRESKTGNGKDQLRQQRAWNNRGRIGYTGVDMIYVFNDLQSISGGYRFRLNRDYTRAIAYNDYYRQDTLFSAFVRNTNSSSGNDLHTFNIAYNGKSRDRKRQYSMLATQFYQQGTDAYDLDQVNNQATAYKELLRGRISNRELMLQADYAHQVNDSVNWDAGARSMFRQYSALNNFDVYDFPAGLFAKDEGRSNQFNYRRHIYALYSNLSFRFMRWQWRVGARYEQTVLQTAFKDTALNVPGYKNLVPNILLSRTFRGKHVVKGSYGKRITRPYLGAINPASNYSDSFTIQTGNPYLQPEITHRYEMGYTLNGKQLTFMASLYYNTTHNAIEQIRLPLGEGIFRSTYQNIGKNDVLGALLSLTRKWGQQMTLTVTVNVRHISLESVAMQQVRKGYQYSGNFYFNYNLGKGHSIDAMSNVGSPEINLQGRREVWQFYSLAVNKKMKGDKLSINIRADNFLGPRFRLLKQTLETAVFTQHSTTNYQGRYLAISVAWKLGKKEVKAPVIRQEAGNEN</sequence>
<evidence type="ECO:0000256" key="3">
    <source>
        <dbReference type="ARBA" id="ARBA00023237"/>
    </source>
</evidence>
<dbReference type="Gene3D" id="2.60.40.1120">
    <property type="entry name" value="Carboxypeptidase-like, regulatory domain"/>
    <property type="match status" value="1"/>
</dbReference>
<comment type="subcellular location">
    <subcellularLocation>
        <location evidence="1">Cell outer membrane</location>
    </subcellularLocation>
</comment>
<evidence type="ECO:0000259" key="4">
    <source>
        <dbReference type="Pfam" id="PF14905"/>
    </source>
</evidence>
<dbReference type="KEGG" id="pseg:D3H65_31280"/>
<protein>
    <submittedName>
        <fullName evidence="5">TonB-dependent receptor</fullName>
    </submittedName>
</protein>
<accession>A0A3B7MYA6</accession>
<keyword evidence="3" id="KW-0998">Cell outer membrane</keyword>
<dbReference type="InterPro" id="IPR037066">
    <property type="entry name" value="Plug_dom_sf"/>
</dbReference>
<dbReference type="PANTHER" id="PTHR40980">
    <property type="entry name" value="PLUG DOMAIN-CONTAINING PROTEIN"/>
    <property type="match status" value="1"/>
</dbReference>
<dbReference type="RefSeq" id="WP_119054082.1">
    <property type="nucleotide sequence ID" value="NZ_CP032157.1"/>
</dbReference>
<dbReference type="Pfam" id="PF14905">
    <property type="entry name" value="OMP_b-brl_3"/>
    <property type="match status" value="1"/>
</dbReference>
<keyword evidence="2" id="KW-0472">Membrane</keyword>
<feature type="domain" description="Outer membrane protein beta-barrel" evidence="4">
    <location>
        <begin position="380"/>
        <end position="774"/>
    </location>
</feature>
<evidence type="ECO:0000313" key="6">
    <source>
        <dbReference type="Proteomes" id="UP000263900"/>
    </source>
</evidence>
<gene>
    <name evidence="5" type="ORF">D3H65_31280</name>
</gene>
<evidence type="ECO:0000313" key="5">
    <source>
        <dbReference type="EMBL" id="AXY78209.1"/>
    </source>
</evidence>
<dbReference type="Gene3D" id="2.40.170.20">
    <property type="entry name" value="TonB-dependent receptor, beta-barrel domain"/>
    <property type="match status" value="1"/>
</dbReference>
<dbReference type="InterPro" id="IPR036942">
    <property type="entry name" value="Beta-barrel_TonB_sf"/>
</dbReference>
<keyword evidence="5" id="KW-0675">Receptor</keyword>
<dbReference type="InterPro" id="IPR041700">
    <property type="entry name" value="OMP_b-brl_3"/>
</dbReference>
<dbReference type="Gene3D" id="2.170.130.10">
    <property type="entry name" value="TonB-dependent receptor, plug domain"/>
    <property type="match status" value="1"/>
</dbReference>
<dbReference type="AlphaFoldDB" id="A0A3B7MYA6"/>
<name>A0A3B7MYA6_9BACT</name>
<dbReference type="InterPro" id="IPR008969">
    <property type="entry name" value="CarboxyPept-like_regulatory"/>
</dbReference>
<proteinExistence type="predicted"/>
<dbReference type="GO" id="GO:0009279">
    <property type="term" value="C:cell outer membrane"/>
    <property type="evidence" value="ECO:0007669"/>
    <property type="project" value="UniProtKB-SubCell"/>
</dbReference>
<dbReference type="OrthoDB" id="905812at2"/>
<reference evidence="5 6" key="1">
    <citation type="submission" date="2018-09" db="EMBL/GenBank/DDBJ databases">
        <title>Genome sequencing of strain 6GH32-13.</title>
        <authorList>
            <person name="Weon H.-Y."/>
            <person name="Heo J."/>
            <person name="Kwon S.-W."/>
        </authorList>
    </citation>
    <scope>NUCLEOTIDE SEQUENCE [LARGE SCALE GENOMIC DNA]</scope>
    <source>
        <strain evidence="5 6">5GH32-13</strain>
    </source>
</reference>
<evidence type="ECO:0000256" key="1">
    <source>
        <dbReference type="ARBA" id="ARBA00004442"/>
    </source>
</evidence>
<dbReference type="Pfam" id="PF13620">
    <property type="entry name" value="CarboxypepD_reg"/>
    <property type="match status" value="1"/>
</dbReference>
<evidence type="ECO:0000256" key="2">
    <source>
        <dbReference type="ARBA" id="ARBA00023136"/>
    </source>
</evidence>